<sequence length="36" mass="3427">MWSGGGGGALAPFLFSIRAAGSVCCAASRLQGKAGA</sequence>
<dbReference type="EMBL" id="GBRH01181089">
    <property type="protein sequence ID" value="JAE16807.1"/>
    <property type="molecule type" value="Transcribed_RNA"/>
</dbReference>
<reference evidence="1" key="2">
    <citation type="journal article" date="2015" name="Data Brief">
        <title>Shoot transcriptome of the giant reed, Arundo donax.</title>
        <authorList>
            <person name="Barrero R.A."/>
            <person name="Guerrero F.D."/>
            <person name="Moolhuijzen P."/>
            <person name="Goolsby J.A."/>
            <person name="Tidwell J."/>
            <person name="Bellgard S.E."/>
            <person name="Bellgard M.I."/>
        </authorList>
    </citation>
    <scope>NUCLEOTIDE SEQUENCE</scope>
    <source>
        <tissue evidence="1">Shoot tissue taken approximately 20 cm above the soil surface</tissue>
    </source>
</reference>
<dbReference type="AlphaFoldDB" id="A0A0A9FX16"/>
<proteinExistence type="predicted"/>
<name>A0A0A9FX16_ARUDO</name>
<evidence type="ECO:0000313" key="1">
    <source>
        <dbReference type="EMBL" id="JAE16807.1"/>
    </source>
</evidence>
<reference evidence="1" key="1">
    <citation type="submission" date="2014-09" db="EMBL/GenBank/DDBJ databases">
        <authorList>
            <person name="Magalhaes I.L.F."/>
            <person name="Oliveira U."/>
            <person name="Santos F.R."/>
            <person name="Vidigal T.H.D.A."/>
            <person name="Brescovit A.D."/>
            <person name="Santos A.J."/>
        </authorList>
    </citation>
    <scope>NUCLEOTIDE SEQUENCE</scope>
    <source>
        <tissue evidence="1">Shoot tissue taken approximately 20 cm above the soil surface</tissue>
    </source>
</reference>
<organism evidence="1">
    <name type="scientific">Arundo donax</name>
    <name type="common">Giant reed</name>
    <name type="synonym">Donax arundinaceus</name>
    <dbReference type="NCBI Taxonomy" id="35708"/>
    <lineage>
        <taxon>Eukaryota</taxon>
        <taxon>Viridiplantae</taxon>
        <taxon>Streptophyta</taxon>
        <taxon>Embryophyta</taxon>
        <taxon>Tracheophyta</taxon>
        <taxon>Spermatophyta</taxon>
        <taxon>Magnoliopsida</taxon>
        <taxon>Liliopsida</taxon>
        <taxon>Poales</taxon>
        <taxon>Poaceae</taxon>
        <taxon>PACMAD clade</taxon>
        <taxon>Arundinoideae</taxon>
        <taxon>Arundineae</taxon>
        <taxon>Arundo</taxon>
    </lineage>
</organism>
<protein>
    <submittedName>
        <fullName evidence="1">Uncharacterized protein</fullName>
    </submittedName>
</protein>
<accession>A0A0A9FX16</accession>